<protein>
    <submittedName>
        <fullName evidence="3">F-box domain-containing protein</fullName>
    </submittedName>
</protein>
<evidence type="ECO:0000313" key="3">
    <source>
        <dbReference type="WBParaSite" id="Minc3s00765g17059"/>
    </source>
</evidence>
<accession>A0A914LSR4</accession>
<reference evidence="3" key="1">
    <citation type="submission" date="2022-11" db="UniProtKB">
        <authorList>
            <consortium name="WormBaseParasite"/>
        </authorList>
    </citation>
    <scope>IDENTIFICATION</scope>
</reference>
<dbReference type="InterPro" id="IPR001810">
    <property type="entry name" value="F-box_dom"/>
</dbReference>
<dbReference type="AlphaFoldDB" id="A0A914LSR4"/>
<dbReference type="PROSITE" id="PS50181">
    <property type="entry name" value="FBOX"/>
    <property type="match status" value="1"/>
</dbReference>
<feature type="domain" description="F-box" evidence="1">
    <location>
        <begin position="1"/>
        <end position="49"/>
    </location>
</feature>
<keyword evidence="2" id="KW-1185">Reference proteome</keyword>
<sequence length="82" mass="9672">MNLPLETTLDVLKFLNFNQITSLKLTNSIFLCLIDEFEKVLPQMVFKELSLISVSNDELKEYKCIEPKYLSLKINYQQRKNV</sequence>
<organism evidence="2 3">
    <name type="scientific">Meloidogyne incognita</name>
    <name type="common">Southern root-knot nematode worm</name>
    <name type="synonym">Oxyuris incognita</name>
    <dbReference type="NCBI Taxonomy" id="6306"/>
    <lineage>
        <taxon>Eukaryota</taxon>
        <taxon>Metazoa</taxon>
        <taxon>Ecdysozoa</taxon>
        <taxon>Nematoda</taxon>
        <taxon>Chromadorea</taxon>
        <taxon>Rhabditida</taxon>
        <taxon>Tylenchina</taxon>
        <taxon>Tylenchomorpha</taxon>
        <taxon>Tylenchoidea</taxon>
        <taxon>Meloidogynidae</taxon>
        <taxon>Meloidogyninae</taxon>
        <taxon>Meloidogyne</taxon>
        <taxon>Meloidogyne incognita group</taxon>
    </lineage>
</organism>
<proteinExistence type="predicted"/>
<dbReference type="Proteomes" id="UP000887563">
    <property type="component" value="Unplaced"/>
</dbReference>
<evidence type="ECO:0000259" key="1">
    <source>
        <dbReference type="PROSITE" id="PS50181"/>
    </source>
</evidence>
<evidence type="ECO:0000313" key="2">
    <source>
        <dbReference type="Proteomes" id="UP000887563"/>
    </source>
</evidence>
<dbReference type="WBParaSite" id="Minc3s00765g17059">
    <property type="protein sequence ID" value="Minc3s00765g17059"/>
    <property type="gene ID" value="Minc3s00765g17059"/>
</dbReference>
<name>A0A914LSR4_MELIC</name>